<dbReference type="GO" id="GO:0005634">
    <property type="term" value="C:nucleus"/>
    <property type="evidence" value="ECO:0000318"/>
    <property type="project" value="GO_Central"/>
</dbReference>
<reference evidence="3" key="1">
    <citation type="journal article" date="2011" name="Genome Biol.">
        <title>Comparative genomics of the social amoebae Dictyostelium discoideum and Dictyostelium purpureum.</title>
        <authorList>
            <consortium name="US DOE Joint Genome Institute (JGI-PGF)"/>
            <person name="Sucgang R."/>
            <person name="Kuo A."/>
            <person name="Tian X."/>
            <person name="Salerno W."/>
            <person name="Parikh A."/>
            <person name="Feasley C.L."/>
            <person name="Dalin E."/>
            <person name="Tu H."/>
            <person name="Huang E."/>
            <person name="Barry K."/>
            <person name="Lindquist E."/>
            <person name="Shapiro H."/>
            <person name="Bruce D."/>
            <person name="Schmutz J."/>
            <person name="Salamov A."/>
            <person name="Fey P."/>
            <person name="Gaudet P."/>
            <person name="Anjard C."/>
            <person name="Babu M.M."/>
            <person name="Basu S."/>
            <person name="Bushmanova Y."/>
            <person name="van der Wel H."/>
            <person name="Katoh-Kurasawa M."/>
            <person name="Dinh C."/>
            <person name="Coutinho P.M."/>
            <person name="Saito T."/>
            <person name="Elias M."/>
            <person name="Schaap P."/>
            <person name="Kay R.R."/>
            <person name="Henrissat B."/>
            <person name="Eichinger L."/>
            <person name="Rivero F."/>
            <person name="Putnam N.H."/>
            <person name="West C.M."/>
            <person name="Loomis W.F."/>
            <person name="Chisholm R.L."/>
            <person name="Shaulsky G."/>
            <person name="Strassmann J.E."/>
            <person name="Queller D.C."/>
            <person name="Kuspa A."/>
            <person name="Grigoriev I.V."/>
        </authorList>
    </citation>
    <scope>NUCLEOTIDE SEQUENCE [LARGE SCALE GENOMIC DNA]</scope>
    <source>
        <strain evidence="3">QSDP1</strain>
    </source>
</reference>
<gene>
    <name evidence="2" type="ORF">DICPUDRAFT_158053</name>
</gene>
<dbReference type="InterPro" id="IPR036770">
    <property type="entry name" value="Ankyrin_rpt-contain_sf"/>
</dbReference>
<evidence type="ECO:0000256" key="1">
    <source>
        <dbReference type="PROSITE-ProRule" id="PRU00023"/>
    </source>
</evidence>
<dbReference type="RefSeq" id="XP_003293243.1">
    <property type="nucleotide sequence ID" value="XM_003293195.1"/>
</dbReference>
<name>F1A0Q0_DICPU</name>
<dbReference type="PANTHER" id="PTHR22677:SF4">
    <property type="entry name" value="USHER SYNDROME TYPE-1G PROTEIN-LIKE PROTEIN"/>
    <property type="match status" value="1"/>
</dbReference>
<dbReference type="FunCoup" id="F1A0Q0">
    <property type="interactions" value="722"/>
</dbReference>
<dbReference type="Gene3D" id="1.25.40.20">
    <property type="entry name" value="Ankyrin repeat-containing domain"/>
    <property type="match status" value="1"/>
</dbReference>
<dbReference type="InterPro" id="IPR002110">
    <property type="entry name" value="Ankyrin_rpt"/>
</dbReference>
<evidence type="ECO:0000313" key="2">
    <source>
        <dbReference type="EMBL" id="EGC30229.1"/>
    </source>
</evidence>
<keyword evidence="3" id="KW-1185">Reference proteome</keyword>
<feature type="repeat" description="ANK" evidence="1">
    <location>
        <begin position="101"/>
        <end position="133"/>
    </location>
</feature>
<dbReference type="InterPro" id="IPR039323">
    <property type="entry name" value="ANKRD_45/46/60"/>
</dbReference>
<dbReference type="AlphaFoldDB" id="F1A0Q0"/>
<protein>
    <submittedName>
        <fullName evidence="2">Uncharacterized protein</fullName>
    </submittedName>
</protein>
<dbReference type="VEuPathDB" id="AmoebaDB:DICPUDRAFT_158053"/>
<dbReference type="OrthoDB" id="70519at2759"/>
<dbReference type="PROSITE" id="PS50297">
    <property type="entry name" value="ANK_REP_REGION"/>
    <property type="match status" value="3"/>
</dbReference>
<dbReference type="Proteomes" id="UP000001064">
    <property type="component" value="Unassembled WGS sequence"/>
</dbReference>
<dbReference type="Pfam" id="PF12796">
    <property type="entry name" value="Ank_2"/>
    <property type="match status" value="1"/>
</dbReference>
<evidence type="ECO:0000313" key="3">
    <source>
        <dbReference type="Proteomes" id="UP000001064"/>
    </source>
</evidence>
<dbReference type="GO" id="GO:0005737">
    <property type="term" value="C:cytoplasm"/>
    <property type="evidence" value="ECO:0000318"/>
    <property type="project" value="GO_Central"/>
</dbReference>
<dbReference type="PANTHER" id="PTHR22677">
    <property type="entry name" value="ANKYRIN REPEAT DOMAIN-CONTAINING PROTEIN 60"/>
    <property type="match status" value="1"/>
</dbReference>
<dbReference type="Pfam" id="PF00023">
    <property type="entry name" value="Ank"/>
    <property type="match status" value="1"/>
</dbReference>
<accession>F1A0Q0</accession>
<dbReference type="KEGG" id="dpp:DICPUDRAFT_158053"/>
<dbReference type="SUPFAM" id="SSF48403">
    <property type="entry name" value="Ankyrin repeat"/>
    <property type="match status" value="1"/>
</dbReference>
<feature type="repeat" description="ANK" evidence="1">
    <location>
        <begin position="67"/>
        <end position="100"/>
    </location>
</feature>
<dbReference type="PRINTS" id="PR01415">
    <property type="entry name" value="ANKYRIN"/>
</dbReference>
<keyword evidence="1" id="KW-0040">ANK repeat</keyword>
<dbReference type="EMBL" id="GL871346">
    <property type="protein sequence ID" value="EGC30229.1"/>
    <property type="molecule type" value="Genomic_DNA"/>
</dbReference>
<dbReference type="GeneID" id="10510941"/>
<dbReference type="SMART" id="SM00248">
    <property type="entry name" value="ANK"/>
    <property type="match status" value="3"/>
</dbReference>
<dbReference type="STRING" id="5786.F1A0Q0"/>
<feature type="repeat" description="ANK" evidence="1">
    <location>
        <begin position="134"/>
        <end position="166"/>
    </location>
</feature>
<dbReference type="OMA" id="YCGHLNV"/>
<organism evidence="2 3">
    <name type="scientific">Dictyostelium purpureum</name>
    <name type="common">Slime mold</name>
    <dbReference type="NCBI Taxonomy" id="5786"/>
    <lineage>
        <taxon>Eukaryota</taxon>
        <taxon>Amoebozoa</taxon>
        <taxon>Evosea</taxon>
        <taxon>Eumycetozoa</taxon>
        <taxon>Dictyostelia</taxon>
        <taxon>Dictyosteliales</taxon>
        <taxon>Dictyosteliaceae</taxon>
        <taxon>Dictyostelium</taxon>
    </lineage>
</organism>
<dbReference type="eggNOG" id="KOG0504">
    <property type="taxonomic scope" value="Eukaryota"/>
</dbReference>
<proteinExistence type="predicted"/>
<dbReference type="InParanoid" id="F1A0Q0"/>
<sequence>MNHHHNHKPNGECGHECNHHQVDSVTQSLDELNFERGIWGSIINSDYKKVEQLLDKKSSLANSVDSSGYYPLHYAVRSDSNNNIVKLLLDNGADVNCKTQGGATPLHRSSFCGSLKNTKLLLECNAKIDEQDSDGMTALHKAYKQNHKEIVNLLLSFGANETIKDKKQQTPIELTSSK</sequence>
<dbReference type="PROSITE" id="PS50088">
    <property type="entry name" value="ANK_REPEAT"/>
    <property type="match status" value="3"/>
</dbReference>